<comment type="subcellular location">
    <subcellularLocation>
        <location evidence="1 9">Cell membrane</location>
        <topology evidence="1 9">Single-pass membrane protein</topology>
    </subcellularLocation>
</comment>
<keyword evidence="5 9" id="KW-0653">Protein transport</keyword>
<dbReference type="InterPro" id="IPR003369">
    <property type="entry name" value="TatA/B/E"/>
</dbReference>
<evidence type="ECO:0000256" key="2">
    <source>
        <dbReference type="ARBA" id="ARBA00022448"/>
    </source>
</evidence>
<evidence type="ECO:0000256" key="5">
    <source>
        <dbReference type="ARBA" id="ARBA00022927"/>
    </source>
</evidence>
<comment type="function">
    <text evidence="9">Part of the twin-arginine translocation (Tat) system that transports large folded proteins containing a characteristic twin-arginine motif in their signal peptide across membranes. TatA could form the protein-conducting channel of the Tat system.</text>
</comment>
<reference evidence="10 11" key="1">
    <citation type="submission" date="2017-12" db="EMBL/GenBank/DDBJ databases">
        <title>The draft genome sequence of Brumimicrobium saltpan LHR20.</title>
        <authorList>
            <person name="Do Z.-J."/>
            <person name="Luo H.-R."/>
        </authorList>
    </citation>
    <scope>NUCLEOTIDE SEQUENCE [LARGE SCALE GENOMIC DNA]</scope>
    <source>
        <strain evidence="10 11">LHR20</strain>
    </source>
</reference>
<dbReference type="EMBL" id="PJNI01000021">
    <property type="protein sequence ID" value="PKR79657.1"/>
    <property type="molecule type" value="Genomic_DNA"/>
</dbReference>
<evidence type="ECO:0000313" key="10">
    <source>
        <dbReference type="EMBL" id="PKR79657.1"/>
    </source>
</evidence>
<dbReference type="NCBIfam" id="TIGR01411">
    <property type="entry name" value="tatAE"/>
    <property type="match status" value="1"/>
</dbReference>
<dbReference type="PANTHER" id="PTHR42982">
    <property type="entry name" value="SEC-INDEPENDENT PROTEIN TRANSLOCASE PROTEIN TATA"/>
    <property type="match status" value="1"/>
</dbReference>
<comment type="caution">
    <text evidence="10">The sequence shown here is derived from an EMBL/GenBank/DDBJ whole genome shotgun (WGS) entry which is preliminary data.</text>
</comment>
<feature type="transmembrane region" description="Helical" evidence="9">
    <location>
        <begin position="6"/>
        <end position="24"/>
    </location>
</feature>
<keyword evidence="4 9" id="KW-0812">Transmembrane</keyword>
<comment type="similarity">
    <text evidence="9">Belongs to the TatA/E family.</text>
</comment>
<sequence length="94" mass="10692">MILGMFGPWQIVLVVVVILLLFGGRKIPELMKGLGKGMKEFKDATKNDEDEGGTQENENNKKYVKSTYSCIELLRKLKLPLKKVGRYKIFSINT</sequence>
<evidence type="ECO:0000256" key="9">
    <source>
        <dbReference type="HAMAP-Rule" id="MF_00236"/>
    </source>
</evidence>
<dbReference type="AlphaFoldDB" id="A0A2I0QZC4"/>
<evidence type="ECO:0000256" key="6">
    <source>
        <dbReference type="ARBA" id="ARBA00022989"/>
    </source>
</evidence>
<keyword evidence="7 9" id="KW-0811">Translocation</keyword>
<evidence type="ECO:0000313" key="11">
    <source>
        <dbReference type="Proteomes" id="UP000236654"/>
    </source>
</evidence>
<dbReference type="GO" id="GO:0033281">
    <property type="term" value="C:TAT protein transport complex"/>
    <property type="evidence" value="ECO:0007669"/>
    <property type="project" value="UniProtKB-UniRule"/>
</dbReference>
<comment type="subunit">
    <text evidence="9">Forms a complex with TatC.</text>
</comment>
<accession>A0A2I0QZC4</accession>
<dbReference type="HAMAP" id="MF_00236">
    <property type="entry name" value="TatA_E"/>
    <property type="match status" value="1"/>
</dbReference>
<dbReference type="InterPro" id="IPR006312">
    <property type="entry name" value="TatA/E"/>
</dbReference>
<protein>
    <recommendedName>
        <fullName evidence="9">Sec-independent protein translocase protein TatA</fullName>
    </recommendedName>
</protein>
<dbReference type="Proteomes" id="UP000236654">
    <property type="component" value="Unassembled WGS sequence"/>
</dbReference>
<dbReference type="Gene3D" id="1.20.5.3310">
    <property type="match status" value="1"/>
</dbReference>
<proteinExistence type="inferred from homology"/>
<evidence type="ECO:0000256" key="7">
    <source>
        <dbReference type="ARBA" id="ARBA00023010"/>
    </source>
</evidence>
<evidence type="ECO:0000256" key="1">
    <source>
        <dbReference type="ARBA" id="ARBA00004162"/>
    </source>
</evidence>
<gene>
    <name evidence="9" type="primary">tatA</name>
    <name evidence="10" type="ORF">CW751_13900</name>
</gene>
<keyword evidence="6 9" id="KW-1133">Transmembrane helix</keyword>
<dbReference type="PANTHER" id="PTHR42982:SF1">
    <property type="entry name" value="SEC-INDEPENDENT PROTEIN TRANSLOCASE PROTEIN TATA"/>
    <property type="match status" value="1"/>
</dbReference>
<dbReference type="GO" id="GO:0043953">
    <property type="term" value="P:protein transport by the Tat complex"/>
    <property type="evidence" value="ECO:0007669"/>
    <property type="project" value="UniProtKB-UniRule"/>
</dbReference>
<keyword evidence="2 9" id="KW-0813">Transport</keyword>
<keyword evidence="11" id="KW-1185">Reference proteome</keyword>
<evidence type="ECO:0000256" key="8">
    <source>
        <dbReference type="ARBA" id="ARBA00023136"/>
    </source>
</evidence>
<dbReference type="Pfam" id="PF02416">
    <property type="entry name" value="TatA_B_E"/>
    <property type="match status" value="1"/>
</dbReference>
<evidence type="ECO:0000256" key="3">
    <source>
        <dbReference type="ARBA" id="ARBA00022475"/>
    </source>
</evidence>
<keyword evidence="3 9" id="KW-1003">Cell membrane</keyword>
<keyword evidence="8 9" id="KW-0472">Membrane</keyword>
<dbReference type="GO" id="GO:0008320">
    <property type="term" value="F:protein transmembrane transporter activity"/>
    <property type="evidence" value="ECO:0007669"/>
    <property type="project" value="UniProtKB-UniRule"/>
</dbReference>
<dbReference type="OrthoDB" id="9812812at2"/>
<evidence type="ECO:0000256" key="4">
    <source>
        <dbReference type="ARBA" id="ARBA00022692"/>
    </source>
</evidence>
<organism evidence="10 11">
    <name type="scientific">Brumimicrobium salinarum</name>
    <dbReference type="NCBI Taxonomy" id="2058658"/>
    <lineage>
        <taxon>Bacteria</taxon>
        <taxon>Pseudomonadati</taxon>
        <taxon>Bacteroidota</taxon>
        <taxon>Flavobacteriia</taxon>
        <taxon>Flavobacteriales</taxon>
        <taxon>Crocinitomicaceae</taxon>
        <taxon>Brumimicrobium</taxon>
    </lineage>
</organism>
<name>A0A2I0QZC4_9FLAO</name>